<feature type="transmembrane region" description="Helical" evidence="1">
    <location>
        <begin position="39"/>
        <end position="56"/>
    </location>
</feature>
<evidence type="ECO:0000313" key="2">
    <source>
        <dbReference type="EMBL" id="AZS26364.1"/>
    </source>
</evidence>
<sequence>MLPLIIIGAAIIGSFGLAVEHFLLDDLITSGMVISKQDFYLKLLLTYGVLLIPPYIMMSPSRTETAKMVGQAAGLAILDVAKWISIGVLIAIGFNAFN</sequence>
<proteinExistence type="predicted"/>
<organism evidence="2 5">
    <name type="scientific">Vibrio anguillarum</name>
    <name type="common">Listonella anguillarum</name>
    <dbReference type="NCBI Taxonomy" id="55601"/>
    <lineage>
        <taxon>Bacteria</taxon>
        <taxon>Pseudomonadati</taxon>
        <taxon>Pseudomonadota</taxon>
        <taxon>Gammaproteobacteria</taxon>
        <taxon>Vibrionales</taxon>
        <taxon>Vibrionaceae</taxon>
        <taxon>Vibrio</taxon>
    </lineage>
</organism>
<dbReference type="EMBL" id="CP034672">
    <property type="protein sequence ID" value="AZS26364.1"/>
    <property type="molecule type" value="Genomic_DNA"/>
</dbReference>
<evidence type="ECO:0000313" key="6">
    <source>
        <dbReference type="Proteomes" id="UP000726136"/>
    </source>
</evidence>
<keyword evidence="1" id="KW-0812">Transmembrane</keyword>
<dbReference type="EMBL" id="RDPI01000019">
    <property type="protein sequence ID" value="MBF4374490.1"/>
    <property type="molecule type" value="Genomic_DNA"/>
</dbReference>
<evidence type="ECO:0000256" key="1">
    <source>
        <dbReference type="SAM" id="Phobius"/>
    </source>
</evidence>
<keyword evidence="1" id="KW-1133">Transmembrane helix</keyword>
<dbReference type="Proteomes" id="UP000726136">
    <property type="component" value="Unassembled WGS sequence"/>
</dbReference>
<keyword evidence="6" id="KW-1185">Reference proteome</keyword>
<feature type="transmembrane region" description="Helical" evidence="1">
    <location>
        <begin position="76"/>
        <end position="97"/>
    </location>
</feature>
<dbReference type="EMBL" id="SCLC01001405">
    <property type="protein sequence ID" value="MBF4437851.1"/>
    <property type="molecule type" value="Genomic_DNA"/>
</dbReference>
<keyword evidence="1" id="KW-0472">Membrane</keyword>
<gene>
    <name evidence="2" type="ORF">DYL72_15780</name>
    <name evidence="3" type="ORF">EAY46_15580</name>
    <name evidence="4" type="ORF">ERJ77_25900</name>
</gene>
<feature type="transmembrane region" description="Helical" evidence="1">
    <location>
        <begin position="6"/>
        <end position="27"/>
    </location>
</feature>
<protein>
    <submittedName>
        <fullName evidence="2">Uncharacterized protein</fullName>
    </submittedName>
</protein>
<accession>A0A7U6FS77</accession>
<name>A0A7U6FS77_VIBAN</name>
<dbReference type="Proteomes" id="UP000256923">
    <property type="component" value="Chromosome 1"/>
</dbReference>
<evidence type="ECO:0000313" key="5">
    <source>
        <dbReference type="Proteomes" id="UP000256923"/>
    </source>
</evidence>
<evidence type="ECO:0000313" key="4">
    <source>
        <dbReference type="EMBL" id="MBF4437851.1"/>
    </source>
</evidence>
<dbReference type="AlphaFoldDB" id="A0A7U6FS77"/>
<reference evidence="3 6" key="2">
    <citation type="journal article" date="2021" name="PeerJ">
        <title>Analysis of 44 Vibrio anguillarum genomes reveals high genetic diversity.</title>
        <authorList>
            <person name="Hansen M.J."/>
            <person name="Dalsgaard I."/>
        </authorList>
    </citation>
    <scope>NUCLEOTIDE SEQUENCE</scope>
    <source>
        <strain evidence="3 6">040915-1/1B</strain>
        <strain evidence="4">850617-1/1</strain>
    </source>
</reference>
<reference evidence="2 5" key="1">
    <citation type="submission" date="2018-12" db="EMBL/GenBank/DDBJ databases">
        <title>Characterization and Draft Genome of Vibrio anguillarum J360 Marine Pathogen Isolated from an Outbreak in Lumpfish (Cyclopterus lumpus).</title>
        <authorList>
            <person name="Vasquez J.I."/>
            <person name="Cao T."/>
            <person name="Chakraborty S."/>
            <person name="Gnanagobal H."/>
            <person name="Wescot J."/>
            <person name="Boyce D."/>
            <person name="Santander J."/>
        </authorList>
    </citation>
    <scope>NUCLEOTIDE SEQUENCE [LARGE SCALE GENOMIC DNA]</scope>
    <source>
        <strain evidence="2 5">J360</strain>
    </source>
</reference>
<dbReference type="Proteomes" id="UP000786185">
    <property type="component" value="Unassembled WGS sequence"/>
</dbReference>
<evidence type="ECO:0000313" key="3">
    <source>
        <dbReference type="EMBL" id="MBF4374490.1"/>
    </source>
</evidence>
<dbReference type="RefSeq" id="WP_116285191.1">
    <property type="nucleotide sequence ID" value="NZ_CP034672.1"/>
</dbReference>